<dbReference type="InterPro" id="IPR029069">
    <property type="entry name" value="HotDog_dom_sf"/>
</dbReference>
<sequence length="149" mass="16823">MLYFEDYAVGQVRHMGPYTLTREEALDFARKYDPQPFHLDDEAAAAHPFFGRISASGWHVCAMAMRMIVDSHADAPTASLGSPGVDKVRWLKPVYPGDTLHMEVEVESVRASRSRPEMGMVNQHYRLFNQHGVLVMTMEGVGLFRTRPA</sequence>
<keyword evidence="3" id="KW-1185">Reference proteome</keyword>
<evidence type="ECO:0000313" key="3">
    <source>
        <dbReference type="Proteomes" id="UP000515292"/>
    </source>
</evidence>
<dbReference type="Gene3D" id="3.10.129.10">
    <property type="entry name" value="Hotdog Thioesterase"/>
    <property type="match status" value="1"/>
</dbReference>
<dbReference type="PANTHER" id="PTHR43664">
    <property type="entry name" value="MONOAMINE OXIDASE-RELATED"/>
    <property type="match status" value="1"/>
</dbReference>
<dbReference type="AlphaFoldDB" id="A0A7G5IF97"/>
<evidence type="ECO:0000259" key="1">
    <source>
        <dbReference type="Pfam" id="PF01575"/>
    </source>
</evidence>
<dbReference type="PANTHER" id="PTHR43664:SF1">
    <property type="entry name" value="BETA-METHYLMALYL-COA DEHYDRATASE"/>
    <property type="match status" value="1"/>
</dbReference>
<proteinExistence type="predicted"/>
<dbReference type="Pfam" id="PF01575">
    <property type="entry name" value="MaoC_dehydratas"/>
    <property type="match status" value="1"/>
</dbReference>
<reference evidence="2 3" key="1">
    <citation type="submission" date="2020-07" db="EMBL/GenBank/DDBJ databases">
        <title>Complete genome sequence for Sandaracinobacter sp. M6.</title>
        <authorList>
            <person name="Tang Y."/>
            <person name="Liu Q."/>
            <person name="Guo Z."/>
            <person name="Lei P."/>
            <person name="Huang B."/>
        </authorList>
    </citation>
    <scope>NUCLEOTIDE SEQUENCE [LARGE SCALE GENOMIC DNA]</scope>
    <source>
        <strain evidence="2 3">M6</strain>
    </source>
</reference>
<dbReference type="EMBL" id="CP059851">
    <property type="protein sequence ID" value="QMW22039.1"/>
    <property type="molecule type" value="Genomic_DNA"/>
</dbReference>
<name>A0A7G5IF97_9SPHN</name>
<organism evidence="2 3">
    <name type="scientific">Sandaracinobacteroides saxicola</name>
    <dbReference type="NCBI Taxonomy" id="2759707"/>
    <lineage>
        <taxon>Bacteria</taxon>
        <taxon>Pseudomonadati</taxon>
        <taxon>Pseudomonadota</taxon>
        <taxon>Alphaproteobacteria</taxon>
        <taxon>Sphingomonadales</taxon>
        <taxon>Sphingosinicellaceae</taxon>
        <taxon>Sandaracinobacteroides</taxon>
    </lineage>
</organism>
<dbReference type="KEGG" id="sand:H3309_11755"/>
<dbReference type="InterPro" id="IPR052342">
    <property type="entry name" value="MCH/BMMD"/>
</dbReference>
<dbReference type="RefSeq" id="WP_182294884.1">
    <property type="nucleotide sequence ID" value="NZ_CP059851.1"/>
</dbReference>
<evidence type="ECO:0000313" key="2">
    <source>
        <dbReference type="EMBL" id="QMW22039.1"/>
    </source>
</evidence>
<feature type="domain" description="MaoC-like" evidence="1">
    <location>
        <begin position="12"/>
        <end position="118"/>
    </location>
</feature>
<dbReference type="Proteomes" id="UP000515292">
    <property type="component" value="Chromosome"/>
</dbReference>
<protein>
    <submittedName>
        <fullName evidence="2">MaoC family dehydratase</fullName>
    </submittedName>
</protein>
<dbReference type="SUPFAM" id="SSF54637">
    <property type="entry name" value="Thioesterase/thiol ester dehydrase-isomerase"/>
    <property type="match status" value="1"/>
</dbReference>
<accession>A0A7G5IF97</accession>
<dbReference type="CDD" id="cd03454">
    <property type="entry name" value="YdeM"/>
    <property type="match status" value="1"/>
</dbReference>
<dbReference type="InterPro" id="IPR002539">
    <property type="entry name" value="MaoC-like_dom"/>
</dbReference>
<gene>
    <name evidence="2" type="ORF">H3309_11755</name>
</gene>